<gene>
    <name evidence="1" type="ORF">F751_0392</name>
</gene>
<dbReference type="KEGG" id="apro:F751_0392"/>
<organism evidence="1 2">
    <name type="scientific">Auxenochlorella protothecoides</name>
    <name type="common">Green microalga</name>
    <name type="synonym">Chlorella protothecoides</name>
    <dbReference type="NCBI Taxonomy" id="3075"/>
    <lineage>
        <taxon>Eukaryota</taxon>
        <taxon>Viridiplantae</taxon>
        <taxon>Chlorophyta</taxon>
        <taxon>core chlorophytes</taxon>
        <taxon>Trebouxiophyceae</taxon>
        <taxon>Chlorellales</taxon>
        <taxon>Chlorellaceae</taxon>
        <taxon>Auxenochlorella</taxon>
    </lineage>
</organism>
<dbReference type="Proteomes" id="UP000028924">
    <property type="component" value="Unassembled WGS sequence"/>
</dbReference>
<proteinExistence type="predicted"/>
<accession>A0A087SSR4</accession>
<name>A0A087SSR4_AUXPR</name>
<keyword evidence="2" id="KW-1185">Reference proteome</keyword>
<protein>
    <submittedName>
        <fullName evidence="1">Uncharacterized protein</fullName>
    </submittedName>
</protein>
<evidence type="ECO:0000313" key="2">
    <source>
        <dbReference type="Proteomes" id="UP000028924"/>
    </source>
</evidence>
<sequence length="53" mass="5596">MSGLGGQARWKVLESKTGMCAVCSNVPGGRKISSQHTCSHCCHIPVCQQSAVH</sequence>
<dbReference type="EMBL" id="KL662181">
    <property type="protein sequence ID" value="KFM28768.1"/>
    <property type="molecule type" value="Genomic_DNA"/>
</dbReference>
<dbReference type="RefSeq" id="XP_011401813.1">
    <property type="nucleotide sequence ID" value="XM_011403511.1"/>
</dbReference>
<dbReference type="AlphaFoldDB" id="A0A087SSR4"/>
<evidence type="ECO:0000313" key="1">
    <source>
        <dbReference type="EMBL" id="KFM28768.1"/>
    </source>
</evidence>
<reference evidence="1 2" key="1">
    <citation type="journal article" date="2014" name="BMC Genomics">
        <title>Oil accumulation mechanisms of the oleaginous microalga Chlorella protothecoides revealed through its genome, transcriptomes, and proteomes.</title>
        <authorList>
            <person name="Gao C."/>
            <person name="Wang Y."/>
            <person name="Shen Y."/>
            <person name="Yan D."/>
            <person name="He X."/>
            <person name="Dai J."/>
            <person name="Wu Q."/>
        </authorList>
    </citation>
    <scope>NUCLEOTIDE SEQUENCE [LARGE SCALE GENOMIC DNA]</scope>
    <source>
        <strain evidence="1 2">0710</strain>
    </source>
</reference>
<dbReference type="GeneID" id="23611783"/>